<comment type="subcellular location">
    <subcellularLocation>
        <location evidence="1">Secreted</location>
    </subcellularLocation>
</comment>
<dbReference type="PANTHER" id="PTHR28593:SF3">
    <property type="entry name" value="METEORIN-LIKE PROTEIN"/>
    <property type="match status" value="1"/>
</dbReference>
<evidence type="ECO:0000256" key="3">
    <source>
        <dbReference type="ARBA" id="ARBA00022525"/>
    </source>
</evidence>
<keyword evidence="4 6" id="KW-0732">Signal</keyword>
<evidence type="ECO:0000313" key="7">
    <source>
        <dbReference type="EMBL" id="KAK6170983.1"/>
    </source>
</evidence>
<accession>A0AAN8P9Y6</accession>
<organism evidence="7 8">
    <name type="scientific">Patella caerulea</name>
    <name type="common">Rayed Mediterranean limpet</name>
    <dbReference type="NCBI Taxonomy" id="87958"/>
    <lineage>
        <taxon>Eukaryota</taxon>
        <taxon>Metazoa</taxon>
        <taxon>Spiralia</taxon>
        <taxon>Lophotrochozoa</taxon>
        <taxon>Mollusca</taxon>
        <taxon>Gastropoda</taxon>
        <taxon>Patellogastropoda</taxon>
        <taxon>Patelloidea</taxon>
        <taxon>Patellidae</taxon>
        <taxon>Patella</taxon>
    </lineage>
</organism>
<keyword evidence="8" id="KW-1185">Reference proteome</keyword>
<evidence type="ECO:0000256" key="6">
    <source>
        <dbReference type="SAM" id="SignalP"/>
    </source>
</evidence>
<evidence type="ECO:0000256" key="1">
    <source>
        <dbReference type="ARBA" id="ARBA00004613"/>
    </source>
</evidence>
<dbReference type="InterPro" id="IPR008993">
    <property type="entry name" value="TIMP-like_OB-fold"/>
</dbReference>
<dbReference type="AlphaFoldDB" id="A0AAN8P9Y6"/>
<evidence type="ECO:0000256" key="2">
    <source>
        <dbReference type="ARBA" id="ARBA00005669"/>
    </source>
</evidence>
<dbReference type="EMBL" id="JAZGQO010000014">
    <property type="protein sequence ID" value="KAK6170983.1"/>
    <property type="molecule type" value="Genomic_DNA"/>
</dbReference>
<evidence type="ECO:0000313" key="8">
    <source>
        <dbReference type="Proteomes" id="UP001347796"/>
    </source>
</evidence>
<keyword evidence="3" id="KW-0964">Secreted</keyword>
<evidence type="ECO:0000256" key="4">
    <source>
        <dbReference type="ARBA" id="ARBA00022729"/>
    </source>
</evidence>
<sequence length="295" mass="32819">MFGSISLSEVLLILVTVCFVRISAEQDCNGCDCLVRDNVYDERANINVKPSCQEGKVTWMNPTNAIRLDLQPSIPGEFKACILVISESVTTLVSRELSEPTVSNYRRQTLENKMSLQPWFTAVGQGKEYCVTSSENSVLLYLEIEATTMDSGLSRVTIYYDLEIITSLTQPSPMEDCRPCDDEELLKSFCSSEFVVVGSMMDVTDQSELGKTRITIDVEQVIRQKDGEFNRASGKLEGPIFAPVHCDIRKGPGVFLFTGRSRLGHSTLTCAPFYEDWLRILKSAKESGALECSVS</sequence>
<comment type="caution">
    <text evidence="7">The sequence shown here is derived from an EMBL/GenBank/DDBJ whole genome shotgun (WGS) entry which is preliminary data.</text>
</comment>
<dbReference type="Gene3D" id="2.40.50.120">
    <property type="match status" value="1"/>
</dbReference>
<protein>
    <recommendedName>
        <fullName evidence="9">Meteorin-like protein</fullName>
    </recommendedName>
</protein>
<dbReference type="SUPFAM" id="SSF50242">
    <property type="entry name" value="TIMP-like"/>
    <property type="match status" value="1"/>
</dbReference>
<evidence type="ECO:0000256" key="5">
    <source>
        <dbReference type="ARBA" id="ARBA00023157"/>
    </source>
</evidence>
<reference evidence="7 8" key="1">
    <citation type="submission" date="2024-01" db="EMBL/GenBank/DDBJ databases">
        <title>The genome of the rayed Mediterranean limpet Patella caerulea (Linnaeus, 1758).</title>
        <authorList>
            <person name="Anh-Thu Weber A."/>
            <person name="Halstead-Nussloch G."/>
        </authorList>
    </citation>
    <scope>NUCLEOTIDE SEQUENCE [LARGE SCALE GENOMIC DNA]</scope>
    <source>
        <strain evidence="7">AATW-2023a</strain>
        <tissue evidence="7">Whole specimen</tissue>
    </source>
</reference>
<keyword evidence="5" id="KW-1015">Disulfide bond</keyword>
<evidence type="ECO:0008006" key="9">
    <source>
        <dbReference type="Google" id="ProtNLM"/>
    </source>
</evidence>
<feature type="chain" id="PRO_5042854542" description="Meteorin-like protein" evidence="6">
    <location>
        <begin position="25"/>
        <end position="295"/>
    </location>
</feature>
<comment type="similarity">
    <text evidence="2">Belongs to the meteorin family.</text>
</comment>
<dbReference type="PANTHER" id="PTHR28593">
    <property type="entry name" value="METEORIN-LIKE PROTEIN"/>
    <property type="match status" value="1"/>
</dbReference>
<dbReference type="Proteomes" id="UP001347796">
    <property type="component" value="Unassembled WGS sequence"/>
</dbReference>
<feature type="signal peptide" evidence="6">
    <location>
        <begin position="1"/>
        <end position="24"/>
    </location>
</feature>
<name>A0AAN8P9Y6_PATCE</name>
<dbReference type="GO" id="GO:0005615">
    <property type="term" value="C:extracellular space"/>
    <property type="evidence" value="ECO:0007669"/>
    <property type="project" value="TreeGrafter"/>
</dbReference>
<proteinExistence type="inferred from homology"/>
<gene>
    <name evidence="7" type="ORF">SNE40_019254</name>
</gene>
<dbReference type="GO" id="GO:0005179">
    <property type="term" value="F:hormone activity"/>
    <property type="evidence" value="ECO:0007669"/>
    <property type="project" value="TreeGrafter"/>
</dbReference>
<dbReference type="InterPro" id="IPR051998">
    <property type="entry name" value="Meteorin-like"/>
</dbReference>